<accession>A0AA36UKQ5</accession>
<name>A0AA36UKQ5_9NEIS</name>
<reference evidence="1 3" key="1">
    <citation type="submission" date="2011-05" db="EMBL/GenBank/DDBJ databases">
        <authorList>
            <person name="Muzny D."/>
            <person name="Qin X."/>
            <person name="Deng J."/>
            <person name="Jiang H."/>
            <person name="Liu Y."/>
            <person name="Qu J."/>
            <person name="Song X.-Z."/>
            <person name="Zhang L."/>
            <person name="Thornton R."/>
            <person name="Coyle M."/>
            <person name="Francisco L."/>
            <person name="Jackson L."/>
            <person name="Javaid M."/>
            <person name="Korchina V."/>
            <person name="Kovar C."/>
            <person name="Mata R."/>
            <person name="Mathew T."/>
            <person name="Ngo R."/>
            <person name="Nguyen L."/>
            <person name="Nguyen N."/>
            <person name="Okwuonu G."/>
            <person name="Ongeri F."/>
            <person name="Pham C."/>
            <person name="Simmons D."/>
            <person name="Wilczek-Boney K."/>
            <person name="Hale W."/>
            <person name="Jakkamsetti A."/>
            <person name="Pham P."/>
            <person name="Ruth R."/>
            <person name="San Lucas F."/>
            <person name="Warren J."/>
            <person name="Zhang J."/>
            <person name="Zhao Z."/>
            <person name="Zhou C."/>
            <person name="Zhu D."/>
            <person name="Lee S."/>
            <person name="Bess C."/>
            <person name="Blankenburg K."/>
            <person name="Forbes L."/>
            <person name="Fu Q."/>
            <person name="Gubbala S."/>
            <person name="Hirani K."/>
            <person name="Jayaseelan J.C."/>
            <person name="Lara F."/>
            <person name="Munidasa M."/>
            <person name="Palculict T."/>
            <person name="Patil S."/>
            <person name="Pu L.-L."/>
            <person name="Saada N."/>
            <person name="Tang L."/>
            <person name="Weissenberger G."/>
            <person name="Zhu Y."/>
            <person name="Hemphill L."/>
            <person name="Shang Y."/>
            <person name="Youmans B."/>
            <person name="Ayvaz T."/>
            <person name="Ross M."/>
            <person name="Santibanez J."/>
            <person name="Aqrawi P."/>
            <person name="Gross S."/>
            <person name="Joshi V."/>
            <person name="Fowler G."/>
            <person name="Nazareth L."/>
            <person name="Reid J."/>
            <person name="Worley K."/>
            <person name="Petrosino J."/>
            <person name="Highlander S."/>
            <person name="Gibbs R."/>
        </authorList>
    </citation>
    <scope>NUCLEOTIDE SEQUENCE [LARGE SCALE GENOMIC DNA]</scope>
    <source>
        <strain evidence="1 3">ATCC 33926</strain>
    </source>
</reference>
<sequence>MQKIPIEYYNLNLFEQLDRPVIAFVKKRPFRKVENLHVFASTEAYEKERRKFEITGYKAQTIPLGMSLDAVIWQPYYVNLVISGLDTSDIIFSKDDLQPLKDLIDSFCIMFAATNAEIENAKAYELMKNKTVYFLGQLLAKEFKVGDRIGFEGIQRESDGKHYVSVKCFLTRESAEKFNMNNRPVTPANLGYLKYFWCKPVIIEPHRDYWIEFL</sequence>
<keyword evidence="4" id="KW-1185">Reference proteome</keyword>
<evidence type="ECO:0000313" key="4">
    <source>
        <dbReference type="Proteomes" id="UP000829455"/>
    </source>
</evidence>
<protein>
    <submittedName>
        <fullName evidence="1">Uncharacterized protein</fullName>
    </submittedName>
</protein>
<gene>
    <name evidence="1" type="ORF">HMPREF9418_0624</name>
    <name evidence="2" type="ORF">MON40_10240</name>
</gene>
<evidence type="ECO:0000313" key="2">
    <source>
        <dbReference type="EMBL" id="UNV84378.1"/>
    </source>
</evidence>
<organism evidence="1 3">
    <name type="scientific">Neisseria macacae ATCC 33926</name>
    <dbReference type="NCBI Taxonomy" id="997348"/>
    <lineage>
        <taxon>Bacteria</taxon>
        <taxon>Pseudomonadati</taxon>
        <taxon>Pseudomonadota</taxon>
        <taxon>Betaproteobacteria</taxon>
        <taxon>Neisseriales</taxon>
        <taxon>Neisseriaceae</taxon>
        <taxon>Neisseria</taxon>
    </lineage>
</organism>
<dbReference type="Proteomes" id="UP000004982">
    <property type="component" value="Unassembled WGS sequence"/>
</dbReference>
<dbReference type="Proteomes" id="UP000829455">
    <property type="component" value="Chromosome"/>
</dbReference>
<dbReference type="RefSeq" id="WP_003756053.1">
    <property type="nucleotide sequence ID" value="NZ_CP094241.1"/>
</dbReference>
<reference evidence="2 4" key="2">
    <citation type="submission" date="2022-03" db="EMBL/GenBank/DDBJ databases">
        <title>Genome sequencing of Neisseria macacae.</title>
        <authorList>
            <person name="Baek M.-G."/>
        </authorList>
    </citation>
    <scope>NUCLEOTIDE SEQUENCE [LARGE SCALE GENOMIC DNA]</scope>
    <source>
        <strain evidence="2 4">ATCC 33926</strain>
    </source>
</reference>
<dbReference type="AlphaFoldDB" id="A0AA36UKQ5"/>
<dbReference type="EMBL" id="CP094241">
    <property type="protein sequence ID" value="UNV84378.1"/>
    <property type="molecule type" value="Genomic_DNA"/>
</dbReference>
<evidence type="ECO:0000313" key="3">
    <source>
        <dbReference type="Proteomes" id="UP000004982"/>
    </source>
</evidence>
<evidence type="ECO:0000313" key="1">
    <source>
        <dbReference type="EMBL" id="EGQ77893.1"/>
    </source>
</evidence>
<dbReference type="EMBL" id="AFQE01000032">
    <property type="protein sequence ID" value="EGQ77893.1"/>
    <property type="molecule type" value="Genomic_DNA"/>
</dbReference>
<proteinExistence type="predicted"/>